<dbReference type="PROSITE" id="PS00486">
    <property type="entry name" value="DNA_MISMATCH_REPAIR_2"/>
    <property type="match status" value="1"/>
</dbReference>
<dbReference type="Pfam" id="PF05190">
    <property type="entry name" value="MutS_IV"/>
    <property type="match status" value="1"/>
</dbReference>
<dbReference type="InterPro" id="IPR007696">
    <property type="entry name" value="DNA_mismatch_repair_MutS_core"/>
</dbReference>
<evidence type="ECO:0000256" key="10">
    <source>
        <dbReference type="RuleBase" id="RU003756"/>
    </source>
</evidence>
<evidence type="ECO:0000256" key="5">
    <source>
        <dbReference type="ARBA" id="ARBA00022840"/>
    </source>
</evidence>
<evidence type="ECO:0000256" key="6">
    <source>
        <dbReference type="ARBA" id="ARBA00023125"/>
    </source>
</evidence>
<organism evidence="12 13">
    <name type="scientific">Nitrosomonas aestuarii</name>
    <dbReference type="NCBI Taxonomy" id="52441"/>
    <lineage>
        <taxon>Bacteria</taxon>
        <taxon>Pseudomonadati</taxon>
        <taxon>Pseudomonadota</taxon>
        <taxon>Betaproteobacteria</taxon>
        <taxon>Nitrosomonadales</taxon>
        <taxon>Nitrosomonadaceae</taxon>
        <taxon>Nitrosomonas</taxon>
    </lineage>
</organism>
<dbReference type="PANTHER" id="PTHR11361">
    <property type="entry name" value="DNA MISMATCH REPAIR PROTEIN MUTS FAMILY MEMBER"/>
    <property type="match status" value="1"/>
</dbReference>
<reference evidence="13" key="1">
    <citation type="submission" date="2016-10" db="EMBL/GenBank/DDBJ databases">
        <authorList>
            <person name="Varghese N."/>
            <person name="Submissions S."/>
        </authorList>
    </citation>
    <scope>NUCLEOTIDE SEQUENCE [LARGE SCALE GENOMIC DNA]</scope>
    <source>
        <strain evidence="13">Nm69</strain>
    </source>
</reference>
<keyword evidence="5 9" id="KW-0067">ATP-binding</keyword>
<dbReference type="SMART" id="SM00534">
    <property type="entry name" value="MUTSac"/>
    <property type="match status" value="1"/>
</dbReference>
<dbReference type="InterPro" id="IPR000432">
    <property type="entry name" value="DNA_mismatch_repair_MutS_C"/>
</dbReference>
<dbReference type="Pfam" id="PF01624">
    <property type="entry name" value="MutS_I"/>
    <property type="match status" value="1"/>
</dbReference>
<proteinExistence type="inferred from homology"/>
<dbReference type="InterPro" id="IPR016151">
    <property type="entry name" value="DNA_mismatch_repair_MutS_N"/>
</dbReference>
<dbReference type="SUPFAM" id="SSF48334">
    <property type="entry name" value="DNA repair protein MutS, domain III"/>
    <property type="match status" value="1"/>
</dbReference>
<dbReference type="GO" id="GO:0005829">
    <property type="term" value="C:cytosol"/>
    <property type="evidence" value="ECO:0007669"/>
    <property type="project" value="TreeGrafter"/>
</dbReference>
<dbReference type="CDD" id="cd03284">
    <property type="entry name" value="ABC_MutS1"/>
    <property type="match status" value="1"/>
</dbReference>
<dbReference type="InterPro" id="IPR017261">
    <property type="entry name" value="DNA_mismatch_repair_MutS/MSH"/>
</dbReference>
<dbReference type="FunFam" id="3.40.50.300:FF:000870">
    <property type="entry name" value="MutS protein homolog 4"/>
    <property type="match status" value="1"/>
</dbReference>
<dbReference type="HAMAP" id="MF_00096">
    <property type="entry name" value="MutS"/>
    <property type="match status" value="1"/>
</dbReference>
<comment type="function">
    <text evidence="8 9">This protein is involved in the repair of mismatches in DNA. It is possible that it carries out the mismatch recognition step. This protein has a weak ATPase activity.</text>
</comment>
<protein>
    <recommendedName>
        <fullName evidence="2 9">DNA mismatch repair protein MutS</fullName>
    </recommendedName>
</protein>
<name>A0A1I3X0U6_9PROT</name>
<dbReference type="Gene3D" id="3.30.420.110">
    <property type="entry name" value="MutS, connector domain"/>
    <property type="match status" value="1"/>
</dbReference>
<dbReference type="Gene3D" id="3.40.1170.10">
    <property type="entry name" value="DNA repair protein MutS, domain I"/>
    <property type="match status" value="1"/>
</dbReference>
<dbReference type="PIRSF" id="PIRSF037677">
    <property type="entry name" value="DNA_mis_repair_Msh6"/>
    <property type="match status" value="1"/>
</dbReference>
<dbReference type="InterPro" id="IPR007695">
    <property type="entry name" value="DNA_mismatch_repair_MutS-lik_N"/>
</dbReference>
<gene>
    <name evidence="9" type="primary">mutS</name>
    <name evidence="12" type="ORF">SAMN05216302_100154</name>
</gene>
<dbReference type="SMART" id="SM00533">
    <property type="entry name" value="MUTSd"/>
    <property type="match status" value="1"/>
</dbReference>
<dbReference type="SUPFAM" id="SSF53150">
    <property type="entry name" value="DNA repair protein MutS, domain II"/>
    <property type="match status" value="1"/>
</dbReference>
<keyword evidence="3 9" id="KW-0547">Nucleotide-binding</keyword>
<dbReference type="SUPFAM" id="SSF52540">
    <property type="entry name" value="P-loop containing nucleoside triphosphate hydrolases"/>
    <property type="match status" value="1"/>
</dbReference>
<dbReference type="Pfam" id="PF05192">
    <property type="entry name" value="MutS_III"/>
    <property type="match status" value="1"/>
</dbReference>
<dbReference type="Proteomes" id="UP000199533">
    <property type="component" value="Unassembled WGS sequence"/>
</dbReference>
<dbReference type="Gene3D" id="3.40.50.300">
    <property type="entry name" value="P-loop containing nucleotide triphosphate hydrolases"/>
    <property type="match status" value="1"/>
</dbReference>
<evidence type="ECO:0000256" key="1">
    <source>
        <dbReference type="ARBA" id="ARBA00006271"/>
    </source>
</evidence>
<dbReference type="Pfam" id="PF05188">
    <property type="entry name" value="MutS_II"/>
    <property type="match status" value="1"/>
</dbReference>
<feature type="binding site" evidence="9">
    <location>
        <begin position="618"/>
        <end position="625"/>
    </location>
    <ligand>
        <name>ATP</name>
        <dbReference type="ChEBI" id="CHEBI:30616"/>
    </ligand>
</feature>
<evidence type="ECO:0000256" key="7">
    <source>
        <dbReference type="ARBA" id="ARBA00023204"/>
    </source>
</evidence>
<dbReference type="FunFam" id="1.10.1420.10:FF:000001">
    <property type="entry name" value="DNA mismatch repair protein MutS"/>
    <property type="match status" value="1"/>
</dbReference>
<dbReference type="InterPro" id="IPR007861">
    <property type="entry name" value="DNA_mismatch_repair_MutS_clamp"/>
</dbReference>
<dbReference type="GO" id="GO:0003684">
    <property type="term" value="F:damaged DNA binding"/>
    <property type="evidence" value="ECO:0007669"/>
    <property type="project" value="UniProtKB-UniRule"/>
</dbReference>
<dbReference type="GO" id="GO:0005524">
    <property type="term" value="F:ATP binding"/>
    <property type="evidence" value="ECO:0007669"/>
    <property type="project" value="UniProtKB-UniRule"/>
</dbReference>
<keyword evidence="4 9" id="KW-0227">DNA damage</keyword>
<keyword evidence="13" id="KW-1185">Reference proteome</keyword>
<dbReference type="GO" id="GO:0140664">
    <property type="term" value="F:ATP-dependent DNA damage sensor activity"/>
    <property type="evidence" value="ECO:0007669"/>
    <property type="project" value="InterPro"/>
</dbReference>
<dbReference type="NCBIfam" id="TIGR01070">
    <property type="entry name" value="mutS1"/>
    <property type="match status" value="1"/>
</dbReference>
<dbReference type="InterPro" id="IPR027417">
    <property type="entry name" value="P-loop_NTPase"/>
</dbReference>
<evidence type="ECO:0000313" key="12">
    <source>
        <dbReference type="EMBL" id="SFK12979.1"/>
    </source>
</evidence>
<dbReference type="SUPFAM" id="SSF55271">
    <property type="entry name" value="DNA repair protein MutS, domain I"/>
    <property type="match status" value="1"/>
</dbReference>
<comment type="similarity">
    <text evidence="1 9 10">Belongs to the DNA mismatch repair MutS family.</text>
</comment>
<dbReference type="PANTHER" id="PTHR11361:SF34">
    <property type="entry name" value="DNA MISMATCH REPAIR PROTEIN MSH1, MITOCHONDRIAL"/>
    <property type="match status" value="1"/>
</dbReference>
<keyword evidence="6 9" id="KW-0238">DNA-binding</keyword>
<dbReference type="EMBL" id="FOSP01000001">
    <property type="protein sequence ID" value="SFK12979.1"/>
    <property type="molecule type" value="Genomic_DNA"/>
</dbReference>
<dbReference type="STRING" id="52441.SAMN05216302_100154"/>
<dbReference type="InterPro" id="IPR045076">
    <property type="entry name" value="MutS"/>
</dbReference>
<dbReference type="AlphaFoldDB" id="A0A1I3X0U6"/>
<evidence type="ECO:0000256" key="8">
    <source>
        <dbReference type="ARBA" id="ARBA00024647"/>
    </source>
</evidence>
<sequence>MAMNTKKETHTPMMQQYLRIKAQYAGMLLFYRMGDFYELFFDDAVKAASLLDITLTRRGTSAGEPIKMAGVPYHAAEQYLARLVKLGESVAICEQVGDPATSKGPVAREVVRIVTPGTLTDAALMEDKRDCILLALFVHESTLGLAWLNLAAGQLRVMETSPEHLVSELERLQPAEILVPESCQSVKGLSDDWILKYLPPWQFDLDSAINSLTRQFDTHDLSGFGCEDLTTALCAANALLEYTRLTQGGAVIHVTSLQAERGSVYVRMDAATRRNLEISETIRGERSPTLLSLLDTCATSMGSRLLQFWLHHPLRDLSAIQQRLDSVTGLIARTAYSSVHDCLRHVVDIERITARIALKSARPRDLSGLRDSLKHLPEAVKALSGCTAKRIALLADDMSPDPALVDLLEKSIQPEPGVVLREGNVIADGYDAELDELRTLQNNCGEFLLQLETREKERTGISNLKVEYNRVHGFYIEVTHAHTDKIPDDYRRRQTLKSAERYITPELKTFEDKALAAQDRALAREKFLYDDLLNRLAASVQPLQKIAAGVAEIDVLCAFAERAQSLDYTAPVLSHDNMIDIETGRHPVVERQVENYIPNDTQLGQHHYSKHQMLMITGPNMGGKSTYMRQVALIALLAHCGSFVPAQKVHMGILDQIFTRIGASDDLAGGRSTFMVEMTETANILHNATAQSLVLMDEVGRGTSTFDGLALAFAIARYLLTRNQSCTLFATHYFELTRLAEEFKQIRNVHLDAVEHKNRIVFLHKVTAGPASQSYGLQVAALAGVPNQAIRIAKKHLAELEKNNAEKKPQLDLFFSELGESEDSNAGIQENPVIPLLRAISPDELTPRQALERLYQLKQILDEQQTAE</sequence>
<feature type="domain" description="DNA mismatch repair proteins mutS family" evidence="11">
    <location>
        <begin position="692"/>
        <end position="708"/>
    </location>
</feature>
<evidence type="ECO:0000256" key="4">
    <source>
        <dbReference type="ARBA" id="ARBA00022763"/>
    </source>
</evidence>
<evidence type="ECO:0000256" key="9">
    <source>
        <dbReference type="HAMAP-Rule" id="MF_00096"/>
    </source>
</evidence>
<dbReference type="NCBIfam" id="NF003810">
    <property type="entry name" value="PRK05399.1"/>
    <property type="match status" value="1"/>
</dbReference>
<keyword evidence="7 9" id="KW-0234">DNA repair</keyword>
<dbReference type="Pfam" id="PF00488">
    <property type="entry name" value="MutS_V"/>
    <property type="match status" value="1"/>
</dbReference>
<evidence type="ECO:0000313" key="13">
    <source>
        <dbReference type="Proteomes" id="UP000199533"/>
    </source>
</evidence>
<dbReference type="InterPro" id="IPR005748">
    <property type="entry name" value="DNA_mismatch_repair_MutS"/>
</dbReference>
<dbReference type="GO" id="GO:0006298">
    <property type="term" value="P:mismatch repair"/>
    <property type="evidence" value="ECO:0007669"/>
    <property type="project" value="UniProtKB-UniRule"/>
</dbReference>
<evidence type="ECO:0000256" key="3">
    <source>
        <dbReference type="ARBA" id="ARBA00022741"/>
    </source>
</evidence>
<dbReference type="InterPro" id="IPR036187">
    <property type="entry name" value="DNA_mismatch_repair_MutS_sf"/>
</dbReference>
<dbReference type="InterPro" id="IPR007860">
    <property type="entry name" value="DNA_mmatch_repair_MutS_con_dom"/>
</dbReference>
<dbReference type="GO" id="GO:0030983">
    <property type="term" value="F:mismatched DNA binding"/>
    <property type="evidence" value="ECO:0007669"/>
    <property type="project" value="InterPro"/>
</dbReference>
<dbReference type="FunFam" id="3.40.1170.10:FF:000001">
    <property type="entry name" value="DNA mismatch repair protein MutS"/>
    <property type="match status" value="1"/>
</dbReference>
<dbReference type="Gene3D" id="6.10.140.430">
    <property type="match status" value="1"/>
</dbReference>
<dbReference type="Gene3D" id="1.10.1420.10">
    <property type="match status" value="2"/>
</dbReference>
<evidence type="ECO:0000259" key="11">
    <source>
        <dbReference type="PROSITE" id="PS00486"/>
    </source>
</evidence>
<accession>A0A1I3X0U6</accession>
<evidence type="ECO:0000256" key="2">
    <source>
        <dbReference type="ARBA" id="ARBA00021982"/>
    </source>
</evidence>
<dbReference type="InterPro" id="IPR036678">
    <property type="entry name" value="MutS_con_dom_sf"/>
</dbReference>